<evidence type="ECO:0000313" key="3">
    <source>
        <dbReference type="Proteomes" id="UP000799766"/>
    </source>
</evidence>
<name>A0A6A6P8T2_9PEZI</name>
<accession>A0A6A6P8T2</accession>
<dbReference type="AlphaFoldDB" id="A0A6A6P8T2"/>
<organism evidence="2 3">
    <name type="scientific">Lineolata rhizophorae</name>
    <dbReference type="NCBI Taxonomy" id="578093"/>
    <lineage>
        <taxon>Eukaryota</taxon>
        <taxon>Fungi</taxon>
        <taxon>Dikarya</taxon>
        <taxon>Ascomycota</taxon>
        <taxon>Pezizomycotina</taxon>
        <taxon>Dothideomycetes</taxon>
        <taxon>Dothideomycetes incertae sedis</taxon>
        <taxon>Lineolatales</taxon>
        <taxon>Lineolataceae</taxon>
        <taxon>Lineolata</taxon>
    </lineage>
</organism>
<feature type="region of interest" description="Disordered" evidence="1">
    <location>
        <begin position="132"/>
        <end position="157"/>
    </location>
</feature>
<feature type="compositionally biased region" description="Low complexity" evidence="1">
    <location>
        <begin position="133"/>
        <end position="143"/>
    </location>
</feature>
<sequence length="177" mass="19595">MAGKCVTRKQPGGNRRLMKDDILRYRTVTYNKARDIVRRNSAWKRTAILFHILLIPGLADRYPQPAVKSPHVGSTLLQGSAKEVVSLPNSGTAILSPSTGRRRTSACSCWGPRPADQPIIATLDSRAARLAHSRSLLSPSTSSNQRNAKRRTREVDKDRIRAKLPPSIPFCTRLGDT</sequence>
<evidence type="ECO:0000256" key="1">
    <source>
        <dbReference type="SAM" id="MobiDB-lite"/>
    </source>
</evidence>
<evidence type="ECO:0000313" key="2">
    <source>
        <dbReference type="EMBL" id="KAF2460401.1"/>
    </source>
</evidence>
<protein>
    <submittedName>
        <fullName evidence="2">Uncharacterized protein</fullName>
    </submittedName>
</protein>
<dbReference type="Proteomes" id="UP000799766">
    <property type="component" value="Unassembled WGS sequence"/>
</dbReference>
<proteinExistence type="predicted"/>
<gene>
    <name evidence="2" type="ORF">BDY21DRAFT_164032</name>
</gene>
<dbReference type="EMBL" id="MU001673">
    <property type="protein sequence ID" value="KAF2460401.1"/>
    <property type="molecule type" value="Genomic_DNA"/>
</dbReference>
<keyword evidence="3" id="KW-1185">Reference proteome</keyword>
<reference evidence="2" key="1">
    <citation type="journal article" date="2020" name="Stud. Mycol.">
        <title>101 Dothideomycetes genomes: a test case for predicting lifestyles and emergence of pathogens.</title>
        <authorList>
            <person name="Haridas S."/>
            <person name="Albert R."/>
            <person name="Binder M."/>
            <person name="Bloem J."/>
            <person name="Labutti K."/>
            <person name="Salamov A."/>
            <person name="Andreopoulos B."/>
            <person name="Baker S."/>
            <person name="Barry K."/>
            <person name="Bills G."/>
            <person name="Bluhm B."/>
            <person name="Cannon C."/>
            <person name="Castanera R."/>
            <person name="Culley D."/>
            <person name="Daum C."/>
            <person name="Ezra D."/>
            <person name="Gonzalez J."/>
            <person name="Henrissat B."/>
            <person name="Kuo A."/>
            <person name="Liang C."/>
            <person name="Lipzen A."/>
            <person name="Lutzoni F."/>
            <person name="Magnuson J."/>
            <person name="Mondo S."/>
            <person name="Nolan M."/>
            <person name="Ohm R."/>
            <person name="Pangilinan J."/>
            <person name="Park H.-J."/>
            <person name="Ramirez L."/>
            <person name="Alfaro M."/>
            <person name="Sun H."/>
            <person name="Tritt A."/>
            <person name="Yoshinaga Y."/>
            <person name="Zwiers L.-H."/>
            <person name="Turgeon B."/>
            <person name="Goodwin S."/>
            <person name="Spatafora J."/>
            <person name="Crous P."/>
            <person name="Grigoriev I."/>
        </authorList>
    </citation>
    <scope>NUCLEOTIDE SEQUENCE</scope>
    <source>
        <strain evidence="2">ATCC 16933</strain>
    </source>
</reference>